<organism evidence="1 2">
    <name type="scientific">Saccharicrinis fermentans DSM 9555 = JCM 21142</name>
    <dbReference type="NCBI Taxonomy" id="869213"/>
    <lineage>
        <taxon>Bacteria</taxon>
        <taxon>Pseudomonadati</taxon>
        <taxon>Bacteroidota</taxon>
        <taxon>Bacteroidia</taxon>
        <taxon>Marinilabiliales</taxon>
        <taxon>Marinilabiliaceae</taxon>
        <taxon>Saccharicrinis</taxon>
    </lineage>
</organism>
<dbReference type="Proteomes" id="UP000019402">
    <property type="component" value="Unassembled WGS sequence"/>
</dbReference>
<dbReference type="AlphaFoldDB" id="W7YMJ6"/>
<evidence type="ECO:0000313" key="2">
    <source>
        <dbReference type="Proteomes" id="UP000019402"/>
    </source>
</evidence>
<dbReference type="RefSeq" id="WP_027471814.1">
    <property type="nucleotide sequence ID" value="NZ_BAMD01000150.1"/>
</dbReference>
<dbReference type="GO" id="GO:0033104">
    <property type="term" value="C:type VI protein secretion system complex"/>
    <property type="evidence" value="ECO:0007669"/>
    <property type="project" value="InterPro"/>
</dbReference>
<evidence type="ECO:0000313" key="1">
    <source>
        <dbReference type="EMBL" id="GAF05896.1"/>
    </source>
</evidence>
<keyword evidence="2" id="KW-1185">Reference proteome</keyword>
<dbReference type="eggNOG" id="ENOG5033I0B">
    <property type="taxonomic scope" value="Bacteria"/>
</dbReference>
<protein>
    <submittedName>
        <fullName evidence="1">Uncharacterized protein</fullName>
    </submittedName>
</protein>
<dbReference type="STRING" id="869213.GCA_000517085_02159"/>
<gene>
    <name evidence="1" type="ORF">JCM21142_124655</name>
</gene>
<sequence>MYKLKLIVDDNERWLNKLNYEYFCPVKDNNKYYQKFLQLNFPFDMEDSDHLSPYHKGNIPSVRLSRLDRELKKEALKESESDFTSNDFDNTPKTPKERYYTALTRLRYSKGLDHGIIPNIDRKYDRYIRPQQAICKPIEFNKFGGIFNLELISTSDDDFWYQWMLSSQLKNGRIEFYEGDGDMAFKIQFWDRFCISIGEQMSSLDHLGMIMQMRISSAITQNRNVQHEKVWKITDLSSNSSEEVQEEVAYDDLYMVDDKNNKIDDVIPGMHVELVIKTSGCIGKSITIDLSNEKYDYKYNGDVLEGDVLSNYTIRQNIERIPLEVIEQQQS</sequence>
<comment type="caution">
    <text evidence="1">The sequence shown here is derived from an EMBL/GenBank/DDBJ whole genome shotgun (WGS) entry which is preliminary data.</text>
</comment>
<dbReference type="OrthoDB" id="1047929at2"/>
<name>W7YMJ6_9BACT</name>
<reference evidence="1 2" key="1">
    <citation type="journal article" date="2014" name="Genome Announc.">
        <title>Draft Genome Sequence of Cytophaga fermentans JCM 21142T, a Facultative Anaerobe Isolated from Marine Mud.</title>
        <authorList>
            <person name="Starns D."/>
            <person name="Oshima K."/>
            <person name="Suda W."/>
            <person name="Iino T."/>
            <person name="Yuki M."/>
            <person name="Inoue J."/>
            <person name="Kitamura K."/>
            <person name="Iida T."/>
            <person name="Darby A."/>
            <person name="Hattori M."/>
            <person name="Ohkuma M."/>
        </authorList>
    </citation>
    <scope>NUCLEOTIDE SEQUENCE [LARGE SCALE GENOMIC DNA]</scope>
    <source>
        <strain evidence="1 2">JCM 21142</strain>
    </source>
</reference>
<proteinExistence type="predicted"/>
<dbReference type="EMBL" id="BAMD01000150">
    <property type="protein sequence ID" value="GAF05896.1"/>
    <property type="molecule type" value="Genomic_DNA"/>
</dbReference>
<accession>W7YMJ6</accession>
<dbReference type="InterPro" id="IPR041408">
    <property type="entry name" value="Hcp_Tssd"/>
</dbReference>
<dbReference type="Pfam" id="PF17642">
    <property type="entry name" value="TssD"/>
    <property type="match status" value="1"/>
</dbReference>